<evidence type="ECO:0000259" key="1">
    <source>
        <dbReference type="PROSITE" id="PS50995"/>
    </source>
</evidence>
<name>A0A6P0EXH4_9ACTN</name>
<dbReference type="InterPro" id="IPR039422">
    <property type="entry name" value="MarR/SlyA-like"/>
</dbReference>
<dbReference type="Proteomes" id="UP000468828">
    <property type="component" value="Unassembled WGS sequence"/>
</dbReference>
<sequence>MADLWRRSRARVRVLARQVHPQLDPAAYPLVVLLATRGPLRLTDLGAALELDKSTVSRQVDSVVRLGLAERSPDPTDARARLIGLTTDGRARAGQLQEEQLVHWRASLATWPEDDVRQLTALLHRLGQTGLT</sequence>
<dbReference type="InterPro" id="IPR000835">
    <property type="entry name" value="HTH_MarR-typ"/>
</dbReference>
<evidence type="ECO:0000313" key="2">
    <source>
        <dbReference type="EMBL" id="NEK95276.1"/>
    </source>
</evidence>
<feature type="domain" description="HTH marR-type" evidence="1">
    <location>
        <begin position="1"/>
        <end position="128"/>
    </location>
</feature>
<evidence type="ECO:0000313" key="5">
    <source>
        <dbReference type="Proteomes" id="UP000471152"/>
    </source>
</evidence>
<keyword evidence="4" id="KW-1185">Reference proteome</keyword>
<proteinExistence type="predicted"/>
<dbReference type="PANTHER" id="PTHR33164">
    <property type="entry name" value="TRANSCRIPTIONAL REGULATOR, MARR FAMILY"/>
    <property type="match status" value="1"/>
</dbReference>
<dbReference type="SUPFAM" id="SSF46785">
    <property type="entry name" value="Winged helix' DNA-binding domain"/>
    <property type="match status" value="1"/>
</dbReference>
<dbReference type="Gene3D" id="1.10.10.10">
    <property type="entry name" value="Winged helix-like DNA-binding domain superfamily/Winged helix DNA-binding domain"/>
    <property type="match status" value="1"/>
</dbReference>
<dbReference type="AlphaFoldDB" id="A0A6P0EXH4"/>
<dbReference type="GO" id="GO:0006950">
    <property type="term" value="P:response to stress"/>
    <property type="evidence" value="ECO:0007669"/>
    <property type="project" value="TreeGrafter"/>
</dbReference>
<evidence type="ECO:0000313" key="4">
    <source>
        <dbReference type="Proteomes" id="UP000468828"/>
    </source>
</evidence>
<evidence type="ECO:0000313" key="3">
    <source>
        <dbReference type="EMBL" id="NEN52164.1"/>
    </source>
</evidence>
<dbReference type="GO" id="GO:0003700">
    <property type="term" value="F:DNA-binding transcription factor activity"/>
    <property type="evidence" value="ECO:0007669"/>
    <property type="project" value="InterPro"/>
</dbReference>
<dbReference type="EMBL" id="JAAGWH010000039">
    <property type="protein sequence ID" value="NEK95276.1"/>
    <property type="molecule type" value="Genomic_DNA"/>
</dbReference>
<organism evidence="2 4">
    <name type="scientific">Modestobacter muralis</name>
    <dbReference type="NCBI Taxonomy" id="1608614"/>
    <lineage>
        <taxon>Bacteria</taxon>
        <taxon>Bacillati</taxon>
        <taxon>Actinomycetota</taxon>
        <taxon>Actinomycetes</taxon>
        <taxon>Geodermatophilales</taxon>
        <taxon>Geodermatophilaceae</taxon>
        <taxon>Modestobacter</taxon>
    </lineage>
</organism>
<dbReference type="SMART" id="SM00347">
    <property type="entry name" value="HTH_MARR"/>
    <property type="match status" value="1"/>
</dbReference>
<comment type="caution">
    <text evidence="2">The sequence shown here is derived from an EMBL/GenBank/DDBJ whole genome shotgun (WGS) entry which is preliminary data.</text>
</comment>
<reference evidence="3 5" key="2">
    <citation type="submission" date="2020-02" db="EMBL/GenBank/DDBJ databases">
        <title>The WGS of Modestobacter muralis DSM 100205.</title>
        <authorList>
            <person name="Jiang Z."/>
        </authorList>
    </citation>
    <scope>NUCLEOTIDE SEQUENCE [LARGE SCALE GENOMIC DNA]</scope>
    <source>
        <strain evidence="3 5">DSM 100205</strain>
    </source>
</reference>
<dbReference type="InterPro" id="IPR036390">
    <property type="entry name" value="WH_DNA-bd_sf"/>
</dbReference>
<gene>
    <name evidence="3" type="ORF">G3R41_14700</name>
    <name evidence="2" type="ORF">GCU67_14050</name>
</gene>
<protein>
    <submittedName>
        <fullName evidence="2">Winged helix-turn-helix transcriptional regulator</fullName>
    </submittedName>
</protein>
<dbReference type="InterPro" id="IPR036388">
    <property type="entry name" value="WH-like_DNA-bd_sf"/>
</dbReference>
<reference evidence="2 4" key="1">
    <citation type="submission" date="2020-01" db="EMBL/GenBank/DDBJ databases">
        <title>the WGS Modestobacter muralis CPCC 204518.</title>
        <authorList>
            <person name="Jiang Z."/>
        </authorList>
    </citation>
    <scope>NUCLEOTIDE SEQUENCE [LARGE SCALE GENOMIC DNA]</scope>
    <source>
        <strain evidence="2 4">DSM 100205</strain>
    </source>
</reference>
<dbReference type="Pfam" id="PF12802">
    <property type="entry name" value="MarR_2"/>
    <property type="match status" value="1"/>
</dbReference>
<dbReference type="PRINTS" id="PR00598">
    <property type="entry name" value="HTHMARR"/>
</dbReference>
<dbReference type="Proteomes" id="UP000471152">
    <property type="component" value="Unassembled WGS sequence"/>
</dbReference>
<accession>A0A6P0EXH4</accession>
<dbReference type="PANTHER" id="PTHR33164:SF57">
    <property type="entry name" value="MARR-FAMILY TRANSCRIPTIONAL REGULATOR"/>
    <property type="match status" value="1"/>
</dbReference>
<dbReference type="EMBL" id="JAAGWB010000041">
    <property type="protein sequence ID" value="NEN52164.1"/>
    <property type="molecule type" value="Genomic_DNA"/>
</dbReference>
<dbReference type="PROSITE" id="PS50995">
    <property type="entry name" value="HTH_MARR_2"/>
    <property type="match status" value="1"/>
</dbReference>